<dbReference type="EMBL" id="CM023480">
    <property type="protein sequence ID" value="KAH7971150.1"/>
    <property type="molecule type" value="Genomic_DNA"/>
</dbReference>
<keyword evidence="2" id="KW-1185">Reference proteome</keyword>
<sequence length="401" mass="46376">MSLSGLVAMTLTRTVLVTLFAFCASTLYVYVNVLEQGDTCRSKRPPRWRSWSTLPRLRLNTTNDTTNDTNGGPTILQRCRGFCSGPNSKVIGFPIRGRVVAGCRYTAAASSACLTNERYSLDSTEALVFYGLNLDLGDMPPYRARAQKWVFWSMEAPTSAESNEMMLIGPAFNYTQTYRRDADFKDAYGGYAEHENPFRYSMEALRLLWQGKRRMAIWPVSHCNTFGKRELFVRELRKHMDVDIIGNCGNRQGCRDNCWKNFSSEYFFYLSFENSPCRDYVTEKLFNPLEHDLVPVVFGTADYAYAAPPGSYVDALSFSSPAALARYLVATSRDFGMYARHFAWKGRFKIIHWYGWDLCQLCRSFRTDAFKKHSHYEDIFHWYFTMARCRAWDPQTYKLRD</sequence>
<evidence type="ECO:0000313" key="2">
    <source>
        <dbReference type="Proteomes" id="UP000821865"/>
    </source>
</evidence>
<accession>A0ACB8DK89</accession>
<dbReference type="Proteomes" id="UP000821865">
    <property type="component" value="Chromosome 11"/>
</dbReference>
<name>A0ACB8DK89_DERSI</name>
<evidence type="ECO:0000313" key="1">
    <source>
        <dbReference type="EMBL" id="KAH7971150.1"/>
    </source>
</evidence>
<organism evidence="1 2">
    <name type="scientific">Dermacentor silvarum</name>
    <name type="common">Tick</name>
    <dbReference type="NCBI Taxonomy" id="543639"/>
    <lineage>
        <taxon>Eukaryota</taxon>
        <taxon>Metazoa</taxon>
        <taxon>Ecdysozoa</taxon>
        <taxon>Arthropoda</taxon>
        <taxon>Chelicerata</taxon>
        <taxon>Arachnida</taxon>
        <taxon>Acari</taxon>
        <taxon>Parasitiformes</taxon>
        <taxon>Ixodida</taxon>
        <taxon>Ixodoidea</taxon>
        <taxon>Ixodidae</taxon>
        <taxon>Rhipicephalinae</taxon>
        <taxon>Dermacentor</taxon>
    </lineage>
</organism>
<proteinExistence type="predicted"/>
<protein>
    <submittedName>
        <fullName evidence="1">Uncharacterized protein</fullName>
    </submittedName>
</protein>
<gene>
    <name evidence="1" type="ORF">HPB49_019557</name>
</gene>
<reference evidence="1" key="1">
    <citation type="submission" date="2020-05" db="EMBL/GenBank/DDBJ databases">
        <title>Large-scale comparative analyses of tick genomes elucidate their genetic diversity and vector capacities.</title>
        <authorList>
            <person name="Jia N."/>
            <person name="Wang J."/>
            <person name="Shi W."/>
            <person name="Du L."/>
            <person name="Sun Y."/>
            <person name="Zhan W."/>
            <person name="Jiang J."/>
            <person name="Wang Q."/>
            <person name="Zhang B."/>
            <person name="Ji P."/>
            <person name="Sakyi L.B."/>
            <person name="Cui X."/>
            <person name="Yuan T."/>
            <person name="Jiang B."/>
            <person name="Yang W."/>
            <person name="Lam T.T.-Y."/>
            <person name="Chang Q."/>
            <person name="Ding S."/>
            <person name="Wang X."/>
            <person name="Zhu J."/>
            <person name="Ruan X."/>
            <person name="Zhao L."/>
            <person name="Wei J."/>
            <person name="Que T."/>
            <person name="Du C."/>
            <person name="Cheng J."/>
            <person name="Dai P."/>
            <person name="Han X."/>
            <person name="Huang E."/>
            <person name="Gao Y."/>
            <person name="Liu J."/>
            <person name="Shao H."/>
            <person name="Ye R."/>
            <person name="Li L."/>
            <person name="Wei W."/>
            <person name="Wang X."/>
            <person name="Wang C."/>
            <person name="Yang T."/>
            <person name="Huo Q."/>
            <person name="Li W."/>
            <person name="Guo W."/>
            <person name="Chen H."/>
            <person name="Zhou L."/>
            <person name="Ni X."/>
            <person name="Tian J."/>
            <person name="Zhou Y."/>
            <person name="Sheng Y."/>
            <person name="Liu T."/>
            <person name="Pan Y."/>
            <person name="Xia L."/>
            <person name="Li J."/>
            <person name="Zhao F."/>
            <person name="Cao W."/>
        </authorList>
    </citation>
    <scope>NUCLEOTIDE SEQUENCE</scope>
    <source>
        <strain evidence="1">Dsil-2018</strain>
    </source>
</reference>
<comment type="caution">
    <text evidence="1">The sequence shown here is derived from an EMBL/GenBank/DDBJ whole genome shotgun (WGS) entry which is preliminary data.</text>
</comment>